<organism evidence="1">
    <name type="scientific">Octopus bimaculoides</name>
    <name type="common">California two-spotted octopus</name>
    <dbReference type="NCBI Taxonomy" id="37653"/>
    <lineage>
        <taxon>Eukaryota</taxon>
        <taxon>Metazoa</taxon>
        <taxon>Spiralia</taxon>
        <taxon>Lophotrochozoa</taxon>
        <taxon>Mollusca</taxon>
        <taxon>Cephalopoda</taxon>
        <taxon>Coleoidea</taxon>
        <taxon>Octopodiformes</taxon>
        <taxon>Octopoda</taxon>
        <taxon>Incirrata</taxon>
        <taxon>Octopodidae</taxon>
        <taxon>Octopus</taxon>
    </lineage>
</organism>
<feature type="non-terminal residue" evidence="1">
    <location>
        <position position="1"/>
    </location>
</feature>
<sequence length="118" mass="13324">FYPVSTSTSNFSWTILPGFSTWTFFYSPTPELLHFGCTSAALRLHFGCPSAALRLHFSCTSAALRLHFGCTSAALRLHFDCTSTALRLHFCCPWITLDSSFDEKSLQYSTTFEPFELF</sequence>
<proteinExistence type="predicted"/>
<dbReference type="EMBL" id="KQ420117">
    <property type="protein sequence ID" value="KOF81264.1"/>
    <property type="molecule type" value="Genomic_DNA"/>
</dbReference>
<gene>
    <name evidence="1" type="ORF">OCBIM_22026794mg</name>
</gene>
<accession>A0A0L8GWR0</accession>
<protein>
    <submittedName>
        <fullName evidence="1">Uncharacterized protein</fullName>
    </submittedName>
</protein>
<name>A0A0L8GWR0_OCTBM</name>
<evidence type="ECO:0000313" key="1">
    <source>
        <dbReference type="EMBL" id="KOF81264.1"/>
    </source>
</evidence>
<dbReference type="AlphaFoldDB" id="A0A0L8GWR0"/>
<reference evidence="1" key="1">
    <citation type="submission" date="2015-07" db="EMBL/GenBank/DDBJ databases">
        <title>MeaNS - Measles Nucleotide Surveillance Program.</title>
        <authorList>
            <person name="Tran T."/>
            <person name="Druce J."/>
        </authorList>
    </citation>
    <scope>NUCLEOTIDE SEQUENCE</scope>
    <source>
        <strain evidence="1">UCB-OBI-ISO-001</strain>
        <tissue evidence="1">Gonad</tissue>
    </source>
</reference>